<sequence length="115" mass="12619">MTMRTDEHEQVGEDDGGGIMLTMPTHSPSATRTCHPQPSVSLSPTSTSAYPSVSESSHSHPLPPFNKSERKQHNGQSPSTLTSMARRQARTAMVQGRLQCKNLPGERDDEHKHMA</sequence>
<evidence type="ECO:0000313" key="2">
    <source>
        <dbReference type="EMBL" id="CAA7271374.1"/>
    </source>
</evidence>
<evidence type="ECO:0000313" key="3">
    <source>
        <dbReference type="Proteomes" id="UP000467700"/>
    </source>
</evidence>
<organism evidence="2 3">
    <name type="scientific">Cyclocybe aegerita</name>
    <name type="common">Black poplar mushroom</name>
    <name type="synonym">Agrocybe aegerita</name>
    <dbReference type="NCBI Taxonomy" id="1973307"/>
    <lineage>
        <taxon>Eukaryota</taxon>
        <taxon>Fungi</taxon>
        <taxon>Dikarya</taxon>
        <taxon>Basidiomycota</taxon>
        <taxon>Agaricomycotina</taxon>
        <taxon>Agaricomycetes</taxon>
        <taxon>Agaricomycetidae</taxon>
        <taxon>Agaricales</taxon>
        <taxon>Agaricineae</taxon>
        <taxon>Bolbitiaceae</taxon>
        <taxon>Cyclocybe</taxon>
    </lineage>
</organism>
<keyword evidence="3" id="KW-1185">Reference proteome</keyword>
<protein>
    <submittedName>
        <fullName evidence="2">Uncharacterized protein</fullName>
    </submittedName>
</protein>
<feature type="compositionally biased region" description="Basic and acidic residues" evidence="1">
    <location>
        <begin position="1"/>
        <end position="11"/>
    </location>
</feature>
<feature type="compositionally biased region" description="Basic and acidic residues" evidence="1">
    <location>
        <begin position="104"/>
        <end position="115"/>
    </location>
</feature>
<feature type="compositionally biased region" description="Polar residues" evidence="1">
    <location>
        <begin position="74"/>
        <end position="85"/>
    </location>
</feature>
<feature type="region of interest" description="Disordered" evidence="1">
    <location>
        <begin position="1"/>
        <end position="115"/>
    </location>
</feature>
<comment type="caution">
    <text evidence="2">The sequence shown here is derived from an EMBL/GenBank/DDBJ whole genome shotgun (WGS) entry which is preliminary data.</text>
</comment>
<reference evidence="2 3" key="1">
    <citation type="submission" date="2020-01" db="EMBL/GenBank/DDBJ databases">
        <authorList>
            <person name="Gupta K D."/>
        </authorList>
    </citation>
    <scope>NUCLEOTIDE SEQUENCE [LARGE SCALE GENOMIC DNA]</scope>
</reference>
<gene>
    <name evidence="2" type="ORF">AAE3_LOCUS13643</name>
</gene>
<accession>A0A8S0XTU8</accession>
<proteinExistence type="predicted"/>
<evidence type="ECO:0000256" key="1">
    <source>
        <dbReference type="SAM" id="MobiDB-lite"/>
    </source>
</evidence>
<dbReference type="AlphaFoldDB" id="A0A8S0XTU8"/>
<name>A0A8S0XTU8_CYCAE</name>
<dbReference type="EMBL" id="CACVBS010000108">
    <property type="protein sequence ID" value="CAA7271374.1"/>
    <property type="molecule type" value="Genomic_DNA"/>
</dbReference>
<dbReference type="Proteomes" id="UP000467700">
    <property type="component" value="Unassembled WGS sequence"/>
</dbReference>
<feature type="compositionally biased region" description="Polar residues" evidence="1">
    <location>
        <begin position="24"/>
        <end position="56"/>
    </location>
</feature>